<dbReference type="InterPro" id="IPR013096">
    <property type="entry name" value="Cupin_2"/>
</dbReference>
<evidence type="ECO:0000313" key="4">
    <source>
        <dbReference type="Proteomes" id="UP000250870"/>
    </source>
</evidence>
<dbReference type="InterPro" id="IPR016672">
    <property type="entry name" value="Polyketide_Synth_CurC_prd"/>
</dbReference>
<dbReference type="Pfam" id="PF07883">
    <property type="entry name" value="Cupin_2"/>
    <property type="match status" value="1"/>
</dbReference>
<dbReference type="GO" id="GO:0046872">
    <property type="term" value="F:metal ion binding"/>
    <property type="evidence" value="ECO:0007669"/>
    <property type="project" value="UniProtKB-KW"/>
</dbReference>
<dbReference type="PANTHER" id="PTHR35848">
    <property type="entry name" value="OXALATE-BINDING PROTEIN"/>
    <property type="match status" value="1"/>
</dbReference>
<dbReference type="PIRSF" id="PIRSF016602">
    <property type="entry name" value="CurC_prd"/>
    <property type="match status" value="1"/>
</dbReference>
<sequence>MMNIIRKMDWDSMVHEYDLDGSRLLPWEGLNTPFGGAWCIVRPETKSFRHSHNEYELFIVIQGNAIIRINDEDFPVTKGDLILIPLDSEHHVINNNQEDFHFYTIWWDKESTLNFLTRLEQD</sequence>
<evidence type="ECO:0000313" key="3">
    <source>
        <dbReference type="EMBL" id="RAW89001.1"/>
    </source>
</evidence>
<feature type="domain" description="Cupin type-2" evidence="2">
    <location>
        <begin position="39"/>
        <end position="106"/>
    </location>
</feature>
<dbReference type="EMBL" id="NSCI01000021">
    <property type="protein sequence ID" value="RAW89001.1"/>
    <property type="molecule type" value="Genomic_DNA"/>
</dbReference>
<dbReference type="RefSeq" id="WP_113026251.1">
    <property type="nucleotide sequence ID" value="NZ_CAWNWQ010000021.1"/>
</dbReference>
<dbReference type="SUPFAM" id="SSF51182">
    <property type="entry name" value="RmlC-like cupins"/>
    <property type="match status" value="1"/>
</dbReference>
<dbReference type="InterPro" id="IPR051610">
    <property type="entry name" value="GPI/OXD"/>
</dbReference>
<protein>
    <submittedName>
        <fullName evidence="3">Cupin</fullName>
    </submittedName>
</protein>
<evidence type="ECO:0000256" key="1">
    <source>
        <dbReference type="ARBA" id="ARBA00022723"/>
    </source>
</evidence>
<dbReference type="Gene3D" id="2.60.120.10">
    <property type="entry name" value="Jelly Rolls"/>
    <property type="match status" value="1"/>
</dbReference>
<dbReference type="PANTHER" id="PTHR35848:SF6">
    <property type="entry name" value="CUPIN TYPE-2 DOMAIN-CONTAINING PROTEIN"/>
    <property type="match status" value="1"/>
</dbReference>
<evidence type="ECO:0000259" key="2">
    <source>
        <dbReference type="Pfam" id="PF07883"/>
    </source>
</evidence>
<gene>
    <name evidence="3" type="ORF">CKY01_14875</name>
</gene>
<name>A0A329VCQ3_9GAMM</name>
<accession>A0A329VCQ3</accession>
<dbReference type="InterPro" id="IPR011051">
    <property type="entry name" value="RmlC_Cupin_sf"/>
</dbReference>
<reference evidence="3 4" key="1">
    <citation type="journal article" date="2018" name="Int. J. Syst. Evol. Microbiol.">
        <title>Whole-genome-based revisit of Photorhabdus phylogeny: proposal for the elevation of most Photorhabdus subspecies to the species level and description of one novel species Photorhabdus bodei sp. nov., and one novel subspecies Photorhabdus laumondii subsp. clarkei subsp. nov.</title>
        <authorList>
            <person name="Machado R.A.R."/>
            <person name="Wuthrich D."/>
            <person name="Kuhnert P."/>
            <person name="Arce C.C.M."/>
            <person name="Thonen L."/>
            <person name="Ruiz C."/>
            <person name="Zhang X."/>
            <person name="Robert C.A.M."/>
            <person name="Karimi J."/>
            <person name="Kamali S."/>
            <person name="Ma J."/>
            <person name="Bruggmann R."/>
            <person name="Erb M."/>
        </authorList>
    </citation>
    <scope>NUCLEOTIDE SEQUENCE [LARGE SCALE GENOMIC DNA]</scope>
    <source>
        <strain evidence="3 4">BOJ-47</strain>
    </source>
</reference>
<keyword evidence="1" id="KW-0479">Metal-binding</keyword>
<organism evidence="3 4">
    <name type="scientific">Photorhabdus laumondii subsp. clarkei</name>
    <dbReference type="NCBI Taxonomy" id="2029685"/>
    <lineage>
        <taxon>Bacteria</taxon>
        <taxon>Pseudomonadati</taxon>
        <taxon>Pseudomonadota</taxon>
        <taxon>Gammaproteobacteria</taxon>
        <taxon>Enterobacterales</taxon>
        <taxon>Morganellaceae</taxon>
        <taxon>Photorhabdus</taxon>
    </lineage>
</organism>
<dbReference type="CDD" id="cd06988">
    <property type="entry name" value="cupin_DddK"/>
    <property type="match status" value="1"/>
</dbReference>
<comment type="caution">
    <text evidence="3">The sequence shown here is derived from an EMBL/GenBank/DDBJ whole genome shotgun (WGS) entry which is preliminary data.</text>
</comment>
<dbReference type="AlphaFoldDB" id="A0A329VCQ3"/>
<proteinExistence type="predicted"/>
<dbReference type="InterPro" id="IPR014710">
    <property type="entry name" value="RmlC-like_jellyroll"/>
</dbReference>
<dbReference type="Proteomes" id="UP000250870">
    <property type="component" value="Unassembled WGS sequence"/>
</dbReference>